<dbReference type="SUPFAM" id="SSF56024">
    <property type="entry name" value="Phospholipase D/nuclease"/>
    <property type="match status" value="2"/>
</dbReference>
<keyword evidence="13" id="KW-1185">Reference proteome</keyword>
<protein>
    <submittedName>
        <fullName evidence="12">Tyrosyl-DNA phosphodiesterase-domain-containing protein</fullName>
    </submittedName>
</protein>
<evidence type="ECO:0000256" key="11">
    <source>
        <dbReference type="SAM" id="MobiDB-lite"/>
    </source>
</evidence>
<evidence type="ECO:0000256" key="2">
    <source>
        <dbReference type="ARBA" id="ARBA00010205"/>
    </source>
</evidence>
<keyword evidence="7" id="KW-0234">DNA repair</keyword>
<dbReference type="GO" id="GO:0003697">
    <property type="term" value="F:single-stranded DNA binding"/>
    <property type="evidence" value="ECO:0007669"/>
    <property type="project" value="TreeGrafter"/>
</dbReference>
<dbReference type="AlphaFoldDB" id="A0AAD7K7S3"/>
<feature type="region of interest" description="Disordered" evidence="11">
    <location>
        <begin position="109"/>
        <end position="132"/>
    </location>
</feature>
<keyword evidence="4" id="KW-0227">DNA damage</keyword>
<dbReference type="Pfam" id="PF06087">
    <property type="entry name" value="Tyr-DNA_phospho"/>
    <property type="match status" value="1"/>
</dbReference>
<feature type="region of interest" description="Disordered" evidence="11">
    <location>
        <begin position="1"/>
        <end position="89"/>
    </location>
</feature>
<evidence type="ECO:0000256" key="7">
    <source>
        <dbReference type="ARBA" id="ARBA00023204"/>
    </source>
</evidence>
<keyword evidence="3" id="KW-0540">Nuclease</keyword>
<evidence type="ECO:0000256" key="4">
    <source>
        <dbReference type="ARBA" id="ARBA00022763"/>
    </source>
</evidence>
<dbReference type="GO" id="GO:0005634">
    <property type="term" value="C:nucleus"/>
    <property type="evidence" value="ECO:0007669"/>
    <property type="project" value="UniProtKB-SubCell"/>
</dbReference>
<feature type="binding site" evidence="10">
    <location>
        <position position="181"/>
    </location>
    <ligand>
        <name>substrate</name>
    </ligand>
</feature>
<name>A0AAD7K7S3_9AGAR</name>
<accession>A0AAD7K7S3</accession>
<gene>
    <name evidence="12" type="ORF">DFH07DRAFT_793783</name>
</gene>
<dbReference type="Gene3D" id="3.30.870.10">
    <property type="entry name" value="Endonuclease Chain A"/>
    <property type="match status" value="2"/>
</dbReference>
<dbReference type="GO" id="GO:0017005">
    <property type="term" value="F:3'-tyrosyl-DNA phosphodiesterase activity"/>
    <property type="evidence" value="ECO:0007669"/>
    <property type="project" value="TreeGrafter"/>
</dbReference>
<dbReference type="InterPro" id="IPR010347">
    <property type="entry name" value="Tdp1"/>
</dbReference>
<evidence type="ECO:0000256" key="6">
    <source>
        <dbReference type="ARBA" id="ARBA00022839"/>
    </source>
</evidence>
<dbReference type="GO" id="GO:0003690">
    <property type="term" value="F:double-stranded DNA binding"/>
    <property type="evidence" value="ECO:0007669"/>
    <property type="project" value="TreeGrafter"/>
</dbReference>
<dbReference type="GO" id="GO:0004527">
    <property type="term" value="F:exonuclease activity"/>
    <property type="evidence" value="ECO:0007669"/>
    <property type="project" value="UniProtKB-KW"/>
</dbReference>
<sequence>MIRTTRTPLNLFRRGKLRSGPSQKSHATNPIELDASDPDPEESDAAESIPGKSVTGIKPQTTGSTGSSVTKRKEQGFIPSVPSGPLGSLADRAQMEVDRLARRKCMLQAEETAGDSKRQRISGTTTSSTPKTPLASRMFYDGAFFPTATLHANPRADGREVIRFEDITCPRLGKGGCVHMKYILIFYKIGHLRVVISTANLIPLDWSHLENHVFIQDISFNGSSGVIGSIPFAENAKLSSSKAKPEDVLKATNVGPALEKLKQRKSELPLNSIADLSKMWDWRNVRVELVTSLAGKWEGWKQVRATGHPRLMRAWLLNTNLVVECQGLSIGTYTTQWFNQFYLSASGHSSALKAHMDLSEGKRKKLEYPLGIKVGANSLFCTRKKWEVKNFPRAAFHDSKRQAGRVLMHTKMIIGSFTPKRDVKPESSNAAGWMYVGSHNLTSGNLSGSASAPVLNVNNFELGVVVPLETAGDVNKVSAWERPPRKYTAADLPWLKDENATHSGI</sequence>
<comment type="similarity">
    <text evidence="2">Belongs to the tyrosyl-DNA phosphodiesterase family.</text>
</comment>
<reference evidence="12" key="1">
    <citation type="submission" date="2023-03" db="EMBL/GenBank/DDBJ databases">
        <title>Massive genome expansion in bonnet fungi (Mycena s.s.) driven by repeated elements and novel gene families across ecological guilds.</title>
        <authorList>
            <consortium name="Lawrence Berkeley National Laboratory"/>
            <person name="Harder C.B."/>
            <person name="Miyauchi S."/>
            <person name="Viragh M."/>
            <person name="Kuo A."/>
            <person name="Thoen E."/>
            <person name="Andreopoulos B."/>
            <person name="Lu D."/>
            <person name="Skrede I."/>
            <person name="Drula E."/>
            <person name="Henrissat B."/>
            <person name="Morin E."/>
            <person name="Kohler A."/>
            <person name="Barry K."/>
            <person name="LaButti K."/>
            <person name="Morin E."/>
            <person name="Salamov A."/>
            <person name="Lipzen A."/>
            <person name="Mereny Z."/>
            <person name="Hegedus B."/>
            <person name="Baldrian P."/>
            <person name="Stursova M."/>
            <person name="Weitz H."/>
            <person name="Taylor A."/>
            <person name="Grigoriev I.V."/>
            <person name="Nagy L.G."/>
            <person name="Martin F."/>
            <person name="Kauserud H."/>
        </authorList>
    </citation>
    <scope>NUCLEOTIDE SEQUENCE</scope>
    <source>
        <strain evidence="12">CBHHK188m</strain>
    </source>
</reference>
<keyword evidence="8" id="KW-0539">Nucleus</keyword>
<dbReference type="Proteomes" id="UP001215280">
    <property type="component" value="Unassembled WGS sequence"/>
</dbReference>
<dbReference type="PANTHER" id="PTHR12415">
    <property type="entry name" value="TYROSYL-DNA PHOSPHODIESTERASE 1"/>
    <property type="match status" value="1"/>
</dbReference>
<feature type="compositionally biased region" description="Polar residues" evidence="11">
    <location>
        <begin position="58"/>
        <end position="69"/>
    </location>
</feature>
<feature type="compositionally biased region" description="Acidic residues" evidence="11">
    <location>
        <begin position="34"/>
        <end position="45"/>
    </location>
</feature>
<evidence type="ECO:0000256" key="9">
    <source>
        <dbReference type="PIRSR" id="PIRSR610347-1"/>
    </source>
</evidence>
<evidence type="ECO:0000256" key="8">
    <source>
        <dbReference type="ARBA" id="ARBA00023242"/>
    </source>
</evidence>
<keyword evidence="5" id="KW-0378">Hydrolase</keyword>
<proteinExistence type="inferred from homology"/>
<evidence type="ECO:0000256" key="1">
    <source>
        <dbReference type="ARBA" id="ARBA00004123"/>
    </source>
</evidence>
<dbReference type="GO" id="GO:0006281">
    <property type="term" value="P:DNA repair"/>
    <property type="evidence" value="ECO:0007669"/>
    <property type="project" value="UniProtKB-KW"/>
</dbReference>
<dbReference type="EMBL" id="JARJLG010000006">
    <property type="protein sequence ID" value="KAJ7780099.1"/>
    <property type="molecule type" value="Genomic_DNA"/>
</dbReference>
<keyword evidence="6" id="KW-0269">Exonuclease</keyword>
<evidence type="ECO:0000256" key="10">
    <source>
        <dbReference type="PIRSR" id="PIRSR610347-2"/>
    </source>
</evidence>
<evidence type="ECO:0000256" key="3">
    <source>
        <dbReference type="ARBA" id="ARBA00022722"/>
    </source>
</evidence>
<evidence type="ECO:0000256" key="5">
    <source>
        <dbReference type="ARBA" id="ARBA00022801"/>
    </source>
</evidence>
<evidence type="ECO:0000313" key="13">
    <source>
        <dbReference type="Proteomes" id="UP001215280"/>
    </source>
</evidence>
<feature type="active site" description="Nucleophile" evidence="9">
    <location>
        <position position="179"/>
    </location>
</feature>
<comment type="caution">
    <text evidence="12">The sequence shown here is derived from an EMBL/GenBank/DDBJ whole genome shotgun (WGS) entry which is preliminary data.</text>
</comment>
<evidence type="ECO:0000313" key="12">
    <source>
        <dbReference type="EMBL" id="KAJ7780099.1"/>
    </source>
</evidence>
<dbReference type="PANTHER" id="PTHR12415:SF0">
    <property type="entry name" value="TYROSYL-DNA PHOSPHODIESTERASE 1"/>
    <property type="match status" value="1"/>
</dbReference>
<comment type="subcellular location">
    <subcellularLocation>
        <location evidence="1">Nucleus</location>
    </subcellularLocation>
</comment>
<organism evidence="12 13">
    <name type="scientific">Mycena maculata</name>
    <dbReference type="NCBI Taxonomy" id="230809"/>
    <lineage>
        <taxon>Eukaryota</taxon>
        <taxon>Fungi</taxon>
        <taxon>Dikarya</taxon>
        <taxon>Basidiomycota</taxon>
        <taxon>Agaricomycotina</taxon>
        <taxon>Agaricomycetes</taxon>
        <taxon>Agaricomycetidae</taxon>
        <taxon>Agaricales</taxon>
        <taxon>Marasmiineae</taxon>
        <taxon>Mycenaceae</taxon>
        <taxon>Mycena</taxon>
    </lineage>
</organism>